<comment type="function">
    <text evidence="3">NAD-dependent lysine deacetylase and desuccinylase that specifically removes acetyl and succinyl groups on target proteins. Modulates the activities of several proteins which are inactive in their acylated form.</text>
</comment>
<evidence type="ECO:0000256" key="3">
    <source>
        <dbReference type="HAMAP-Rule" id="MF_01121"/>
    </source>
</evidence>
<dbReference type="GO" id="GO:0017136">
    <property type="term" value="F:histone deacetylase activity, NAD-dependent"/>
    <property type="evidence" value="ECO:0007669"/>
    <property type="project" value="TreeGrafter"/>
</dbReference>
<feature type="binding site" evidence="3 4">
    <location>
        <position position="131"/>
    </location>
    <ligand>
        <name>Zn(2+)</name>
        <dbReference type="ChEBI" id="CHEBI:29105"/>
    </ligand>
</feature>
<dbReference type="InterPro" id="IPR026590">
    <property type="entry name" value="Ssirtuin_cat_dom"/>
</dbReference>
<feature type="binding site" evidence="3">
    <location>
        <begin position="105"/>
        <end position="108"/>
    </location>
    <ligand>
        <name>NAD(+)</name>
        <dbReference type="ChEBI" id="CHEBI:57540"/>
    </ligand>
</feature>
<dbReference type="HAMAP" id="MF_01121">
    <property type="entry name" value="Sirtuin_ClassIII"/>
    <property type="match status" value="1"/>
</dbReference>
<feature type="binding site" evidence="3">
    <location>
        <position position="72"/>
    </location>
    <ligand>
        <name>substrate</name>
    </ligand>
</feature>
<comment type="caution">
    <text evidence="3">Lacks conserved residue(s) required for the propagation of feature annotation.</text>
</comment>
<feature type="binding site" evidence="3">
    <location>
        <begin position="197"/>
        <end position="199"/>
    </location>
    <ligand>
        <name>NAD(+)</name>
        <dbReference type="ChEBI" id="CHEBI:57540"/>
    </ligand>
</feature>
<comment type="catalytic activity">
    <reaction evidence="3">
        <text>N(6)-acetyl-L-lysyl-[protein] + NAD(+) + H2O = 2''-O-acetyl-ADP-D-ribose + nicotinamide + L-lysyl-[protein]</text>
        <dbReference type="Rhea" id="RHEA:43636"/>
        <dbReference type="Rhea" id="RHEA-COMP:9752"/>
        <dbReference type="Rhea" id="RHEA-COMP:10731"/>
        <dbReference type="ChEBI" id="CHEBI:15377"/>
        <dbReference type="ChEBI" id="CHEBI:17154"/>
        <dbReference type="ChEBI" id="CHEBI:29969"/>
        <dbReference type="ChEBI" id="CHEBI:57540"/>
        <dbReference type="ChEBI" id="CHEBI:61930"/>
        <dbReference type="ChEBI" id="CHEBI:83767"/>
        <dbReference type="EC" id="2.3.1.286"/>
    </reaction>
</comment>
<comment type="catalytic activity">
    <reaction evidence="3">
        <text>N(6)-succinyl-L-lysyl-[protein] + NAD(+) + H2O = 2''-O-succinyl-ADP-D-ribose + nicotinamide + L-lysyl-[protein]</text>
        <dbReference type="Rhea" id="RHEA:47668"/>
        <dbReference type="Rhea" id="RHEA-COMP:9752"/>
        <dbReference type="Rhea" id="RHEA-COMP:11877"/>
        <dbReference type="ChEBI" id="CHEBI:15377"/>
        <dbReference type="ChEBI" id="CHEBI:17154"/>
        <dbReference type="ChEBI" id="CHEBI:29969"/>
        <dbReference type="ChEBI" id="CHEBI:57540"/>
        <dbReference type="ChEBI" id="CHEBI:87830"/>
        <dbReference type="ChEBI" id="CHEBI:87832"/>
    </reaction>
</comment>
<evidence type="ECO:0000313" key="7">
    <source>
        <dbReference type="Proteomes" id="UP000183263"/>
    </source>
</evidence>
<comment type="domain">
    <text evidence="3">2 residues (Tyr-69 and Arg-72) present in a large hydrophobic pocket are probably involved in substrate specificity. They are important for desuccinylation activity, but dispensable for deacetylation activity.</text>
</comment>
<dbReference type="GO" id="GO:0005737">
    <property type="term" value="C:cytoplasm"/>
    <property type="evidence" value="ECO:0007669"/>
    <property type="project" value="UniProtKB-SubCell"/>
</dbReference>
<dbReference type="SUPFAM" id="SSF52467">
    <property type="entry name" value="DHS-like NAD/FAD-binding domain"/>
    <property type="match status" value="1"/>
</dbReference>
<comment type="subcellular location">
    <subcellularLocation>
        <location evidence="3">Cytoplasm</location>
    </subcellularLocation>
</comment>
<name>A0A1G8S6M1_9NOCA</name>
<dbReference type="GO" id="GO:0036055">
    <property type="term" value="F:protein-succinyllysine desuccinylase activity"/>
    <property type="evidence" value="ECO:0007669"/>
    <property type="project" value="UniProtKB-UniRule"/>
</dbReference>
<keyword evidence="7" id="KW-1185">Reference proteome</keyword>
<keyword evidence="3" id="KW-0963">Cytoplasm</keyword>
<feature type="domain" description="Deacetylase sirtuin-type" evidence="5">
    <location>
        <begin position="1"/>
        <end position="258"/>
    </location>
</feature>
<feature type="binding site" evidence="3">
    <location>
        <position position="69"/>
    </location>
    <ligand>
        <name>substrate</name>
    </ligand>
</feature>
<dbReference type="GO" id="GO:0008270">
    <property type="term" value="F:zinc ion binding"/>
    <property type="evidence" value="ECO:0007669"/>
    <property type="project" value="UniProtKB-UniRule"/>
</dbReference>
<feature type="binding site" evidence="3 4">
    <location>
        <position position="157"/>
    </location>
    <ligand>
        <name>Zn(2+)</name>
        <dbReference type="ChEBI" id="CHEBI:29105"/>
    </ligand>
</feature>
<dbReference type="InterPro" id="IPR027546">
    <property type="entry name" value="Sirtuin_class_III"/>
</dbReference>
<evidence type="ECO:0000259" key="5">
    <source>
        <dbReference type="PROSITE" id="PS50305"/>
    </source>
</evidence>
<dbReference type="GO" id="GO:0070403">
    <property type="term" value="F:NAD+ binding"/>
    <property type="evidence" value="ECO:0007669"/>
    <property type="project" value="UniProtKB-UniRule"/>
</dbReference>
<dbReference type="Gene3D" id="3.40.50.1220">
    <property type="entry name" value="TPP-binding domain"/>
    <property type="match status" value="1"/>
</dbReference>
<comment type="similarity">
    <text evidence="3">Belongs to the sirtuin family. Class III subfamily.</text>
</comment>
<dbReference type="OrthoDB" id="9800582at2"/>
<evidence type="ECO:0000256" key="1">
    <source>
        <dbReference type="ARBA" id="ARBA00022679"/>
    </source>
</evidence>
<dbReference type="RefSeq" id="WP_072740115.1">
    <property type="nucleotide sequence ID" value="NZ_CP048813.1"/>
</dbReference>
<protein>
    <recommendedName>
        <fullName evidence="3">NAD-dependent protein deacylase</fullName>
        <ecNumber evidence="3">2.3.1.286</ecNumber>
    </recommendedName>
    <alternativeName>
        <fullName evidence="3">Regulatory protein SIR2 homolog</fullName>
    </alternativeName>
</protein>
<dbReference type="GO" id="GO:0036054">
    <property type="term" value="F:protein-malonyllysine demalonylase activity"/>
    <property type="evidence" value="ECO:0007669"/>
    <property type="project" value="InterPro"/>
</dbReference>
<sequence>MTSATPADIAEACRSARSVAVLTGAGMSAESGIPTFRDARTGLWERFDPTQLATPDAWLRDPSLVWAWYQWRAALVRRAAPHAGHLALARWQSGSGSDAVTVVTQNVDDLHERAGTVVAAHVHGSLFAPRCSLCEQPFDGVPELPEEPVSSLRPPRCDACGGAVRPGVVWFGEGLPPEAWEVAEHAASTADVVLVVGTSGVVYPFAALPEMARDAGAVVVEINPEQTSLSAVAHHSWRTTASAGLSALVQTLAVGADE</sequence>
<dbReference type="PROSITE" id="PS50305">
    <property type="entry name" value="SIRTUIN"/>
    <property type="match status" value="1"/>
</dbReference>
<keyword evidence="3 4" id="KW-0862">Zinc</keyword>
<dbReference type="NCBIfam" id="NF001753">
    <property type="entry name" value="PRK00481.1-3"/>
    <property type="match status" value="1"/>
</dbReference>
<keyword evidence="3 4" id="KW-0479">Metal-binding</keyword>
<dbReference type="EMBL" id="FNDN01000020">
    <property type="protein sequence ID" value="SDJ24813.1"/>
    <property type="molecule type" value="Genomic_DNA"/>
</dbReference>
<feature type="binding site" evidence="3">
    <location>
        <position position="241"/>
    </location>
    <ligand>
        <name>NAD(+)</name>
        <dbReference type="ChEBI" id="CHEBI:57540"/>
    </ligand>
</feature>
<feature type="binding site" evidence="3 4">
    <location>
        <position position="134"/>
    </location>
    <ligand>
        <name>Zn(2+)</name>
        <dbReference type="ChEBI" id="CHEBI:29105"/>
    </ligand>
</feature>
<evidence type="ECO:0000256" key="4">
    <source>
        <dbReference type="PROSITE-ProRule" id="PRU00236"/>
    </source>
</evidence>
<feature type="active site" description="Proton acceptor" evidence="3 4">
    <location>
        <position position="123"/>
    </location>
</feature>
<proteinExistence type="inferred from homology"/>
<reference evidence="6 7" key="1">
    <citation type="submission" date="2016-10" db="EMBL/GenBank/DDBJ databases">
        <authorList>
            <person name="de Groot N.N."/>
        </authorList>
    </citation>
    <scope>NUCLEOTIDE SEQUENCE [LARGE SCALE GENOMIC DNA]</scope>
    <source>
        <strain evidence="6 7">DSM 44892</strain>
    </source>
</reference>
<dbReference type="PANTHER" id="PTHR11085">
    <property type="entry name" value="NAD-DEPENDENT PROTEIN DEACYLASE SIRTUIN-5, MITOCHONDRIAL-RELATED"/>
    <property type="match status" value="1"/>
</dbReference>
<dbReference type="Proteomes" id="UP000183263">
    <property type="component" value="Unassembled WGS sequence"/>
</dbReference>
<organism evidence="6 7">
    <name type="scientific">Rhodococcus triatomae</name>
    <dbReference type="NCBI Taxonomy" id="300028"/>
    <lineage>
        <taxon>Bacteria</taxon>
        <taxon>Bacillati</taxon>
        <taxon>Actinomycetota</taxon>
        <taxon>Actinomycetes</taxon>
        <taxon>Mycobacteriales</taxon>
        <taxon>Nocardiaceae</taxon>
        <taxon>Rhodococcus</taxon>
    </lineage>
</organism>
<gene>
    <name evidence="3" type="primary">cobB</name>
    <name evidence="6" type="ORF">SAMN05444695_1208</name>
</gene>
<feature type="binding site" evidence="3 4">
    <location>
        <position position="160"/>
    </location>
    <ligand>
        <name>Zn(2+)</name>
        <dbReference type="ChEBI" id="CHEBI:29105"/>
    </ligand>
</feature>
<evidence type="ECO:0000313" key="6">
    <source>
        <dbReference type="EMBL" id="SDJ24813.1"/>
    </source>
</evidence>
<comment type="cofactor">
    <cofactor evidence="3">
        <name>Zn(2+)</name>
        <dbReference type="ChEBI" id="CHEBI:29105"/>
    </cofactor>
    <text evidence="3">Binds 1 zinc ion per subunit.</text>
</comment>
<dbReference type="CDD" id="cd01412">
    <property type="entry name" value="SIRT5_Af1_CobB"/>
    <property type="match status" value="1"/>
</dbReference>
<keyword evidence="1" id="KW-0808">Transferase</keyword>
<dbReference type="Pfam" id="PF02146">
    <property type="entry name" value="SIR2"/>
    <property type="match status" value="1"/>
</dbReference>
<accession>A0A1G8S6M1</accession>
<dbReference type="InterPro" id="IPR050134">
    <property type="entry name" value="NAD-dep_sirtuin_deacylases"/>
</dbReference>
<dbReference type="AlphaFoldDB" id="A0A1G8S6M1"/>
<dbReference type="EC" id="2.3.1.286" evidence="3"/>
<feature type="binding site" evidence="3">
    <location>
        <begin position="223"/>
        <end position="225"/>
    </location>
    <ligand>
        <name>NAD(+)</name>
        <dbReference type="ChEBI" id="CHEBI:57540"/>
    </ligand>
</feature>
<dbReference type="InterPro" id="IPR029035">
    <property type="entry name" value="DHS-like_NAD/FAD-binding_dom"/>
</dbReference>
<dbReference type="InterPro" id="IPR026591">
    <property type="entry name" value="Sirtuin_cat_small_dom_sf"/>
</dbReference>
<dbReference type="PANTHER" id="PTHR11085:SF4">
    <property type="entry name" value="NAD-DEPENDENT PROTEIN DEACYLASE"/>
    <property type="match status" value="1"/>
</dbReference>
<dbReference type="InterPro" id="IPR003000">
    <property type="entry name" value="Sirtuin"/>
</dbReference>
<evidence type="ECO:0000256" key="2">
    <source>
        <dbReference type="ARBA" id="ARBA00023027"/>
    </source>
</evidence>
<dbReference type="Gene3D" id="3.30.1600.10">
    <property type="entry name" value="SIR2/SIRT2 'Small Domain"/>
    <property type="match status" value="1"/>
</dbReference>
<keyword evidence="2 3" id="KW-0520">NAD</keyword>